<reference evidence="5 6" key="1">
    <citation type="submission" date="2015-09" db="EMBL/GenBank/DDBJ databases">
        <title>Draft Genome Sequence of Bradyrhizobium manausense Strain BR 3351T, a Novel Symbiotic Nitrogen-Fixing Alphaproteobacterium Isolated from Brazilian Amazon Rain Forest.</title>
        <authorList>
            <person name="De Araujo J.L."/>
            <person name="Zilli J.E."/>
        </authorList>
    </citation>
    <scope>NUCLEOTIDE SEQUENCE [LARGE SCALE GENOMIC DNA]</scope>
    <source>
        <strain evidence="5 6">BR3351</strain>
    </source>
</reference>
<accession>A0A0R3EA73</accession>
<organism evidence="5 6">
    <name type="scientific">Bradyrhizobium manausense</name>
    <dbReference type="NCBI Taxonomy" id="989370"/>
    <lineage>
        <taxon>Bacteria</taxon>
        <taxon>Pseudomonadati</taxon>
        <taxon>Pseudomonadota</taxon>
        <taxon>Alphaproteobacteria</taxon>
        <taxon>Hyphomicrobiales</taxon>
        <taxon>Nitrobacteraceae</taxon>
        <taxon>Bradyrhizobium</taxon>
    </lineage>
</organism>
<dbReference type="InterPro" id="IPR050204">
    <property type="entry name" value="AraC_XylS_family_regulators"/>
</dbReference>
<proteinExistence type="predicted"/>
<dbReference type="GO" id="GO:0043565">
    <property type="term" value="F:sequence-specific DNA binding"/>
    <property type="evidence" value="ECO:0007669"/>
    <property type="project" value="InterPro"/>
</dbReference>
<dbReference type="InterPro" id="IPR018060">
    <property type="entry name" value="HTH_AraC"/>
</dbReference>
<evidence type="ECO:0000313" key="6">
    <source>
        <dbReference type="Proteomes" id="UP000051936"/>
    </source>
</evidence>
<keyword evidence="3" id="KW-0804">Transcription</keyword>
<dbReference type="STRING" id="989370.AOQ71_05280"/>
<evidence type="ECO:0000256" key="3">
    <source>
        <dbReference type="ARBA" id="ARBA00023163"/>
    </source>
</evidence>
<evidence type="ECO:0000256" key="2">
    <source>
        <dbReference type="ARBA" id="ARBA00023125"/>
    </source>
</evidence>
<dbReference type="SUPFAM" id="SSF46689">
    <property type="entry name" value="Homeodomain-like"/>
    <property type="match status" value="2"/>
</dbReference>
<evidence type="ECO:0000256" key="1">
    <source>
        <dbReference type="ARBA" id="ARBA00023015"/>
    </source>
</evidence>
<gene>
    <name evidence="5" type="ORF">AOQ71_05280</name>
</gene>
<dbReference type="GO" id="GO:0003700">
    <property type="term" value="F:DNA-binding transcription factor activity"/>
    <property type="evidence" value="ECO:0007669"/>
    <property type="project" value="InterPro"/>
</dbReference>
<dbReference type="InterPro" id="IPR020449">
    <property type="entry name" value="Tscrpt_reg_AraC-type_HTH"/>
</dbReference>
<dbReference type="PROSITE" id="PS01124">
    <property type="entry name" value="HTH_ARAC_FAMILY_2"/>
    <property type="match status" value="1"/>
</dbReference>
<dbReference type="Gene3D" id="1.10.10.60">
    <property type="entry name" value="Homeodomain-like"/>
    <property type="match status" value="2"/>
</dbReference>
<feature type="domain" description="HTH araC/xylS-type" evidence="4">
    <location>
        <begin position="200"/>
        <end position="298"/>
    </location>
</feature>
<dbReference type="InterPro" id="IPR018062">
    <property type="entry name" value="HTH_AraC-typ_CS"/>
</dbReference>
<keyword evidence="2" id="KW-0238">DNA-binding</keyword>
<evidence type="ECO:0000259" key="4">
    <source>
        <dbReference type="PROSITE" id="PS01124"/>
    </source>
</evidence>
<dbReference type="Pfam" id="PF12833">
    <property type="entry name" value="HTH_18"/>
    <property type="match status" value="1"/>
</dbReference>
<keyword evidence="6" id="KW-1185">Reference proteome</keyword>
<dbReference type="InterPro" id="IPR009057">
    <property type="entry name" value="Homeodomain-like_sf"/>
</dbReference>
<dbReference type="PROSITE" id="PS00041">
    <property type="entry name" value="HTH_ARAC_FAMILY_1"/>
    <property type="match status" value="1"/>
</dbReference>
<name>A0A0R3EA73_9BRAD</name>
<dbReference type="PANTHER" id="PTHR46796:SF6">
    <property type="entry name" value="ARAC SUBFAMILY"/>
    <property type="match status" value="1"/>
</dbReference>
<dbReference type="PRINTS" id="PR00032">
    <property type="entry name" value="HTHARAC"/>
</dbReference>
<sequence>MVRRMQATSNFGVQETHGVLNRFQAEFRGSSEGLGWSSAFASVQRERPFEGHFHALSDNLMVLHRGGPVDITYVMDGKSVARHIPRGGVFFLPAGHACNVLLREPLESTHIYLRSDLFAGPGGSSGATSGLAPMLGDQDAVLEHLAAAIGDTITGGLPASSLFVDPIAQAIANRFVAINFHKPSTEAGKHPNLLSGRQMARIREFVDANIDSDIRLDQLAELCGRSTEYFVRLFKATNGVSPYQYVLNLRIERARALLADETLSLAEIALACGFSHQEHFTRMFRRFTGITPGRYRHSH</sequence>
<dbReference type="SMART" id="SM00342">
    <property type="entry name" value="HTH_ARAC"/>
    <property type="match status" value="1"/>
</dbReference>
<dbReference type="EMBL" id="LJYG01000026">
    <property type="protein sequence ID" value="KRQ16373.1"/>
    <property type="molecule type" value="Genomic_DNA"/>
</dbReference>
<protein>
    <recommendedName>
        <fullName evidence="4">HTH araC/xylS-type domain-containing protein</fullName>
    </recommendedName>
</protein>
<keyword evidence="1" id="KW-0805">Transcription regulation</keyword>
<dbReference type="PANTHER" id="PTHR46796">
    <property type="entry name" value="HTH-TYPE TRANSCRIPTIONAL ACTIVATOR RHAS-RELATED"/>
    <property type="match status" value="1"/>
</dbReference>
<dbReference type="AlphaFoldDB" id="A0A0R3EA73"/>
<evidence type="ECO:0000313" key="5">
    <source>
        <dbReference type="EMBL" id="KRQ16373.1"/>
    </source>
</evidence>
<dbReference type="Proteomes" id="UP000051936">
    <property type="component" value="Unassembled WGS sequence"/>
</dbReference>
<comment type="caution">
    <text evidence="5">The sequence shown here is derived from an EMBL/GenBank/DDBJ whole genome shotgun (WGS) entry which is preliminary data.</text>
</comment>